<dbReference type="AlphaFoldDB" id="A0A9W6ZUQ3"/>
<protein>
    <submittedName>
        <fullName evidence="1">Uncharacterized protein</fullName>
    </submittedName>
</protein>
<dbReference type="EMBL" id="BLQM01000050">
    <property type="protein sequence ID" value="GMH56290.1"/>
    <property type="molecule type" value="Genomic_DNA"/>
</dbReference>
<gene>
    <name evidence="1" type="ORF">TL16_g02100</name>
</gene>
<accession>A0A9W6ZUQ3</accession>
<comment type="caution">
    <text evidence="1">The sequence shown here is derived from an EMBL/GenBank/DDBJ whole genome shotgun (WGS) entry which is preliminary data.</text>
</comment>
<reference evidence="2" key="1">
    <citation type="journal article" date="2023" name="Commun. Biol.">
        <title>Genome analysis of Parmales, the sister group of diatoms, reveals the evolutionary specialization of diatoms from phago-mixotrophs to photoautotrophs.</title>
        <authorList>
            <person name="Ban H."/>
            <person name="Sato S."/>
            <person name="Yoshikawa S."/>
            <person name="Yamada K."/>
            <person name="Nakamura Y."/>
            <person name="Ichinomiya M."/>
            <person name="Sato N."/>
            <person name="Blanc-Mathieu R."/>
            <person name="Endo H."/>
            <person name="Kuwata A."/>
            <person name="Ogata H."/>
        </authorList>
    </citation>
    <scope>NUCLEOTIDE SEQUENCE [LARGE SCALE GENOMIC DNA]</scope>
</reference>
<evidence type="ECO:0000313" key="2">
    <source>
        <dbReference type="Proteomes" id="UP001162640"/>
    </source>
</evidence>
<organism evidence="1 2">
    <name type="scientific">Triparma laevis f. inornata</name>
    <dbReference type="NCBI Taxonomy" id="1714386"/>
    <lineage>
        <taxon>Eukaryota</taxon>
        <taxon>Sar</taxon>
        <taxon>Stramenopiles</taxon>
        <taxon>Ochrophyta</taxon>
        <taxon>Bolidophyceae</taxon>
        <taxon>Parmales</taxon>
        <taxon>Triparmaceae</taxon>
        <taxon>Triparma</taxon>
    </lineage>
</organism>
<sequence length="224" mass="24503">MSSLLEQREIEFTNAFNANRATLAGFANCASLEELHVVRDGFYLGLATELCPIEAVPVKQKILQGMVAAQSGGFKQTIESARLATGWDAMLEALFLKAMFVGTDLQSMWIGLEKGRIEWLTAVSAAHPIKVVLKSSVENEGGSEGDTSDAMMVWIYAMCVNVPKLEKECEEWASVVGMKEKMAPLNGYDAEKWDPRKKEWAPLDLGAQAVAERGGSDLKKAWAA</sequence>
<evidence type="ECO:0000313" key="1">
    <source>
        <dbReference type="EMBL" id="GMH56290.1"/>
    </source>
</evidence>
<dbReference type="Proteomes" id="UP001162640">
    <property type="component" value="Unassembled WGS sequence"/>
</dbReference>
<name>A0A9W6ZUQ3_9STRA</name>
<proteinExistence type="predicted"/>